<keyword evidence="1" id="KW-0129">CBS domain</keyword>
<evidence type="ECO:0000256" key="1">
    <source>
        <dbReference type="ARBA" id="ARBA00023122"/>
    </source>
</evidence>
<proteinExistence type="predicted"/>
<sequence length="286" mass="32309">MVASRALYCSGRPSKRSSRGHRLALSSIKRSTEAHLQWLGYRDDSSQVKSDESYCSQHVVTMYKYFNLLFPGAFLCGKLEADLVCESSRRTGFRIKKCSMWGTMTGLRVRSTFDRKWIRCCLHRCFADNTCCNFHGCPSVDTTILDEVHMMHDGKFLNLPLIDKDGYVVACIDVLQITHAAISMVMTPNPDCASVDTTILDALHMMHDGKFLNLPLIDKDVLQITHATISMVMTPNPDCASVDTTILDEVHMMHDGKFLNLPLIDKDVLQIPHAAISMVNFMFHHF</sequence>
<organism evidence="3 4">
    <name type="scientific">Phaseolus coccineus</name>
    <name type="common">Scarlet runner bean</name>
    <name type="synonym">Phaseolus multiflorus</name>
    <dbReference type="NCBI Taxonomy" id="3886"/>
    <lineage>
        <taxon>Eukaryota</taxon>
        <taxon>Viridiplantae</taxon>
        <taxon>Streptophyta</taxon>
        <taxon>Embryophyta</taxon>
        <taxon>Tracheophyta</taxon>
        <taxon>Spermatophyta</taxon>
        <taxon>Magnoliopsida</taxon>
        <taxon>eudicotyledons</taxon>
        <taxon>Gunneridae</taxon>
        <taxon>Pentapetalae</taxon>
        <taxon>rosids</taxon>
        <taxon>fabids</taxon>
        <taxon>Fabales</taxon>
        <taxon>Fabaceae</taxon>
        <taxon>Papilionoideae</taxon>
        <taxon>50 kb inversion clade</taxon>
        <taxon>NPAAA clade</taxon>
        <taxon>indigoferoid/millettioid clade</taxon>
        <taxon>Phaseoleae</taxon>
        <taxon>Phaseolus</taxon>
    </lineage>
</organism>
<name>A0AAN9M4N4_PHACN</name>
<dbReference type="InterPro" id="IPR051257">
    <property type="entry name" value="Diverse_CBS-Domain"/>
</dbReference>
<evidence type="ECO:0000313" key="4">
    <source>
        <dbReference type="Proteomes" id="UP001374584"/>
    </source>
</evidence>
<dbReference type="EMBL" id="JAYMYR010000008">
    <property type="protein sequence ID" value="KAK7346119.1"/>
    <property type="molecule type" value="Genomic_DNA"/>
</dbReference>
<dbReference type="Proteomes" id="UP001374584">
    <property type="component" value="Unassembled WGS sequence"/>
</dbReference>
<dbReference type="Gene3D" id="3.10.580.10">
    <property type="entry name" value="CBS-domain"/>
    <property type="match status" value="2"/>
</dbReference>
<feature type="domain" description="CBS" evidence="2">
    <location>
        <begin position="184"/>
        <end position="220"/>
    </location>
</feature>
<accession>A0AAN9M4N4</accession>
<dbReference type="PANTHER" id="PTHR43080:SF2">
    <property type="entry name" value="CBS DOMAIN-CONTAINING PROTEIN"/>
    <property type="match status" value="1"/>
</dbReference>
<comment type="caution">
    <text evidence="3">The sequence shown here is derived from an EMBL/GenBank/DDBJ whole genome shotgun (WGS) entry which is preliminary data.</text>
</comment>
<dbReference type="InterPro" id="IPR046342">
    <property type="entry name" value="CBS_dom_sf"/>
</dbReference>
<dbReference type="Pfam" id="PF00571">
    <property type="entry name" value="CBS"/>
    <property type="match status" value="1"/>
</dbReference>
<dbReference type="AlphaFoldDB" id="A0AAN9M4N4"/>
<evidence type="ECO:0000313" key="3">
    <source>
        <dbReference type="EMBL" id="KAK7346119.1"/>
    </source>
</evidence>
<keyword evidence="4" id="KW-1185">Reference proteome</keyword>
<gene>
    <name evidence="3" type="ORF">VNO80_20634</name>
</gene>
<protein>
    <recommendedName>
        <fullName evidence="2">CBS domain-containing protein</fullName>
    </recommendedName>
</protein>
<reference evidence="3 4" key="1">
    <citation type="submission" date="2024-01" db="EMBL/GenBank/DDBJ databases">
        <title>The genomes of 5 underutilized Papilionoideae crops provide insights into root nodulation and disease resistanc.</title>
        <authorList>
            <person name="Jiang F."/>
        </authorList>
    </citation>
    <scope>NUCLEOTIDE SEQUENCE [LARGE SCALE GENOMIC DNA]</scope>
    <source>
        <strain evidence="3">JINMINGXINNONG_FW02</strain>
        <tissue evidence="3">Leaves</tissue>
    </source>
</reference>
<dbReference type="PANTHER" id="PTHR43080">
    <property type="entry name" value="CBS DOMAIN-CONTAINING PROTEIN CBSX3, MITOCHONDRIAL"/>
    <property type="match status" value="1"/>
</dbReference>
<evidence type="ECO:0000259" key="2">
    <source>
        <dbReference type="Pfam" id="PF00571"/>
    </source>
</evidence>
<dbReference type="SUPFAM" id="SSF54631">
    <property type="entry name" value="CBS-domain pair"/>
    <property type="match status" value="1"/>
</dbReference>
<dbReference type="InterPro" id="IPR000644">
    <property type="entry name" value="CBS_dom"/>
</dbReference>